<evidence type="ECO:0000256" key="5">
    <source>
        <dbReference type="ARBA" id="ARBA00023274"/>
    </source>
</evidence>
<reference evidence="8" key="2">
    <citation type="submission" date="2025-09" db="UniProtKB">
        <authorList>
            <consortium name="Ensembl"/>
        </authorList>
    </citation>
    <scope>IDENTIFICATION</scope>
</reference>
<evidence type="ECO:0000256" key="6">
    <source>
        <dbReference type="ARBA" id="ARBA00035183"/>
    </source>
</evidence>
<protein>
    <recommendedName>
        <fullName evidence="6">Large ribosomal subunit protein mL50</fullName>
    </recommendedName>
    <alternativeName>
        <fullName evidence="7">39S ribosomal protein L50, mitochondrial</fullName>
    </alternativeName>
</protein>
<dbReference type="Proteomes" id="UP000472269">
    <property type="component" value="Unplaced"/>
</dbReference>
<keyword evidence="5" id="KW-0687">Ribonucleoprotein</keyword>
<evidence type="ECO:0000256" key="7">
    <source>
        <dbReference type="ARBA" id="ARBA00035398"/>
    </source>
</evidence>
<dbReference type="AlphaFoldDB" id="A0A663N9J6"/>
<reference evidence="8" key="1">
    <citation type="submission" date="2025-08" db="UniProtKB">
        <authorList>
            <consortium name="Ensembl"/>
        </authorList>
    </citation>
    <scope>IDENTIFICATION</scope>
</reference>
<dbReference type="PANTHER" id="PTHR31542:SF1">
    <property type="entry name" value="LARGE RIBOSOMAL SUBUNIT PROTEIN ML50"/>
    <property type="match status" value="1"/>
</dbReference>
<dbReference type="InterPro" id="IPR018305">
    <property type="entry name" value="Ribosomal_m50"/>
</dbReference>
<dbReference type="Pfam" id="PF10501">
    <property type="entry name" value="Ribosomal_L50"/>
    <property type="match status" value="1"/>
</dbReference>
<keyword evidence="3" id="KW-0689">Ribosomal protein</keyword>
<name>A0A663N9J6_ATHCN</name>
<dbReference type="OMA" id="AFWSRIN"/>
<dbReference type="Ensembl" id="ENSACUT00000021617.1">
    <property type="protein sequence ID" value="ENSACUP00000020273.1"/>
    <property type="gene ID" value="ENSACUG00000013557.1"/>
</dbReference>
<keyword evidence="9" id="KW-1185">Reference proteome</keyword>
<comment type="similarity">
    <text evidence="2">Belongs to the mitochondrion-specific ribosomal protein mL50 family.</text>
</comment>
<sequence>CCCCCGKRSFSVWKKKGVSGQYYSGNEQPSFLYNFLGEPCLLIVAYQQVSLRKKEKEVEAEKIIHEEKSEPSLICPPPRSRSYLPPADIQSCLESHIREIFGSSLPDNWQQTPLKENRLKYRLLAQLAAELGHAIPNSQLHLMCSAGDVLNFYSTPVKDVSKFDELCAAELPPNMKITWEK</sequence>
<comment type="subcellular location">
    <subcellularLocation>
        <location evidence="1">Mitochondrion</location>
    </subcellularLocation>
</comment>
<keyword evidence="4" id="KW-0496">Mitochondrion</keyword>
<evidence type="ECO:0000313" key="8">
    <source>
        <dbReference type="Ensembl" id="ENSACUP00000020273.1"/>
    </source>
</evidence>
<accession>A0A663N9J6</accession>
<evidence type="ECO:0000256" key="3">
    <source>
        <dbReference type="ARBA" id="ARBA00022980"/>
    </source>
</evidence>
<evidence type="ECO:0000256" key="2">
    <source>
        <dbReference type="ARBA" id="ARBA00008860"/>
    </source>
</evidence>
<proteinExistence type="inferred from homology"/>
<evidence type="ECO:0000256" key="1">
    <source>
        <dbReference type="ARBA" id="ARBA00004173"/>
    </source>
</evidence>
<organism evidence="8 9">
    <name type="scientific">Athene cunicularia</name>
    <name type="common">Burrowing owl</name>
    <name type="synonym">Speotyto cunicularia</name>
    <dbReference type="NCBI Taxonomy" id="194338"/>
    <lineage>
        <taxon>Eukaryota</taxon>
        <taxon>Metazoa</taxon>
        <taxon>Chordata</taxon>
        <taxon>Craniata</taxon>
        <taxon>Vertebrata</taxon>
        <taxon>Euteleostomi</taxon>
        <taxon>Archelosauria</taxon>
        <taxon>Archosauria</taxon>
        <taxon>Dinosauria</taxon>
        <taxon>Saurischia</taxon>
        <taxon>Theropoda</taxon>
        <taxon>Coelurosauria</taxon>
        <taxon>Aves</taxon>
        <taxon>Neognathae</taxon>
        <taxon>Neoaves</taxon>
        <taxon>Telluraves</taxon>
        <taxon>Strigiformes</taxon>
        <taxon>Strigidae</taxon>
        <taxon>Athene</taxon>
    </lineage>
</organism>
<dbReference type="PANTHER" id="PTHR31542">
    <property type="entry name" value="39A RIBOSOMAL PROTEIN L50, MITOCHONDRIAL"/>
    <property type="match status" value="1"/>
</dbReference>
<evidence type="ECO:0000256" key="4">
    <source>
        <dbReference type="ARBA" id="ARBA00023128"/>
    </source>
</evidence>
<dbReference type="GO" id="GO:0005762">
    <property type="term" value="C:mitochondrial large ribosomal subunit"/>
    <property type="evidence" value="ECO:0007669"/>
    <property type="project" value="TreeGrafter"/>
</dbReference>
<evidence type="ECO:0000313" key="9">
    <source>
        <dbReference type="Proteomes" id="UP000472269"/>
    </source>
</evidence>